<comment type="subunit">
    <text evidence="4">Homotetramer.</text>
</comment>
<dbReference type="Gene3D" id="3.40.50.1000">
    <property type="entry name" value="HAD superfamily/HAD-like"/>
    <property type="match status" value="1"/>
</dbReference>
<evidence type="ECO:0000256" key="11">
    <source>
        <dbReference type="ARBA" id="ARBA00031051"/>
    </source>
</evidence>
<dbReference type="GO" id="GO:0046872">
    <property type="term" value="F:metal ion binding"/>
    <property type="evidence" value="ECO:0007669"/>
    <property type="project" value="UniProtKB-KW"/>
</dbReference>
<feature type="binding site" evidence="12">
    <location>
        <position position="99"/>
    </location>
    <ligand>
        <name>substrate</name>
    </ligand>
</feature>
<evidence type="ECO:0000256" key="7">
    <source>
        <dbReference type="ARBA" id="ARBA00022723"/>
    </source>
</evidence>
<dbReference type="CDD" id="cd01630">
    <property type="entry name" value="HAD_KDO-like"/>
    <property type="match status" value="1"/>
</dbReference>
<evidence type="ECO:0000256" key="3">
    <source>
        <dbReference type="ARBA" id="ARBA00005893"/>
    </source>
</evidence>
<sequence>MDKVSDNNGTYSDCGLTQSLRERAMKREQPISRSDAWRAAMMRAKKVEVLLLDVDGVLTDGTLLYSGASEEIKGFNTLDGFGLRLLREAGIAVGLITARSSEAVSKRAKELKLEHVYTDCRNKREAYAAILEQHGWQPEQTAYMGDDWLDLPVLMQVGCSFAPADAAAEVCRQVDYVTERSGGHGAVREACELILEAKGLLAPLLNKYIQTT</sequence>
<evidence type="ECO:0000256" key="4">
    <source>
        <dbReference type="ARBA" id="ARBA00011881"/>
    </source>
</evidence>
<comment type="caution">
    <text evidence="14">The sequence shown here is derived from an EMBL/GenBank/DDBJ whole genome shotgun (WGS) entry which is preliminary data.</text>
</comment>
<feature type="binding site" evidence="13">
    <location>
        <position position="53"/>
    </location>
    <ligand>
        <name>Mg(2+)</name>
        <dbReference type="ChEBI" id="CHEBI:18420"/>
    </ligand>
</feature>
<dbReference type="NCBIfam" id="TIGR01670">
    <property type="entry name" value="KdsC-phosphatas"/>
    <property type="match status" value="1"/>
</dbReference>
<evidence type="ECO:0000256" key="6">
    <source>
        <dbReference type="ARBA" id="ARBA00020092"/>
    </source>
</evidence>
<evidence type="ECO:0000256" key="2">
    <source>
        <dbReference type="ARBA" id="ARBA00001946"/>
    </source>
</evidence>
<feature type="binding site" evidence="12">
    <location>
        <position position="55"/>
    </location>
    <ligand>
        <name>substrate</name>
    </ligand>
</feature>
<organism evidence="14 15">
    <name type="scientific">Candidatus Electrothrix marina</name>
    <dbReference type="NCBI Taxonomy" id="1859130"/>
    <lineage>
        <taxon>Bacteria</taxon>
        <taxon>Pseudomonadati</taxon>
        <taxon>Thermodesulfobacteriota</taxon>
        <taxon>Desulfobulbia</taxon>
        <taxon>Desulfobulbales</taxon>
        <taxon>Desulfobulbaceae</taxon>
        <taxon>Candidatus Electrothrix</taxon>
    </lineage>
</organism>
<dbReference type="AlphaFoldDB" id="A0A3S3QJ59"/>
<dbReference type="PANTHER" id="PTHR21485">
    <property type="entry name" value="HAD SUPERFAMILY MEMBERS CMAS AND KDSC"/>
    <property type="match status" value="1"/>
</dbReference>
<dbReference type="EC" id="3.1.3.45" evidence="5"/>
<dbReference type="GO" id="GO:0019143">
    <property type="term" value="F:3-deoxy-manno-octulosonate-8-phosphatase activity"/>
    <property type="evidence" value="ECO:0007669"/>
    <property type="project" value="UniProtKB-EC"/>
</dbReference>
<dbReference type="SFLD" id="SFLDG01138">
    <property type="entry name" value="C1.6.2:_Deoxy-d-mannose-octulo"/>
    <property type="match status" value="1"/>
</dbReference>
<dbReference type="GO" id="GO:0009103">
    <property type="term" value="P:lipopolysaccharide biosynthetic process"/>
    <property type="evidence" value="ECO:0007669"/>
    <property type="project" value="UniProtKB-KW"/>
</dbReference>
<evidence type="ECO:0000313" key="15">
    <source>
        <dbReference type="Proteomes" id="UP000286862"/>
    </source>
</evidence>
<dbReference type="InterPro" id="IPR050793">
    <property type="entry name" value="CMP-NeuNAc_synthase"/>
</dbReference>
<dbReference type="SUPFAM" id="SSF56784">
    <property type="entry name" value="HAD-like"/>
    <property type="match status" value="1"/>
</dbReference>
<dbReference type="SFLD" id="SFLDG01136">
    <property type="entry name" value="C1.6:_Phosphoserine_Phosphatas"/>
    <property type="match status" value="1"/>
</dbReference>
<evidence type="ECO:0000256" key="1">
    <source>
        <dbReference type="ARBA" id="ARBA00000898"/>
    </source>
</evidence>
<proteinExistence type="inferred from homology"/>
<feature type="binding site" evidence="12">
    <location>
        <position position="123"/>
    </location>
    <ligand>
        <name>substrate</name>
    </ligand>
</feature>
<keyword evidence="9 13" id="KW-0460">Magnesium</keyword>
<dbReference type="Proteomes" id="UP000286862">
    <property type="component" value="Unassembled WGS sequence"/>
</dbReference>
<evidence type="ECO:0000256" key="9">
    <source>
        <dbReference type="ARBA" id="ARBA00022842"/>
    </source>
</evidence>
<evidence type="ECO:0000313" key="14">
    <source>
        <dbReference type="EMBL" id="RWX48804.1"/>
    </source>
</evidence>
<comment type="similarity">
    <text evidence="3">Belongs to the KdsC family.</text>
</comment>
<name>A0A3S3QJ59_9BACT</name>
<feature type="binding site" evidence="12">
    <location>
        <position position="84"/>
    </location>
    <ligand>
        <name>substrate</name>
    </ligand>
</feature>
<protein>
    <recommendedName>
        <fullName evidence="6">3-deoxy-D-manno-octulosonate 8-phosphate phosphatase KdsC</fullName>
        <ecNumber evidence="5">3.1.3.45</ecNumber>
    </recommendedName>
    <alternativeName>
        <fullName evidence="11">KDO 8-P phosphatase</fullName>
    </alternativeName>
</protein>
<keyword evidence="7 13" id="KW-0479">Metal-binding</keyword>
<dbReference type="InterPro" id="IPR023214">
    <property type="entry name" value="HAD_sf"/>
</dbReference>
<evidence type="ECO:0000256" key="8">
    <source>
        <dbReference type="ARBA" id="ARBA00022801"/>
    </source>
</evidence>
<comment type="cofactor">
    <cofactor evidence="2 13">
        <name>Mg(2+)</name>
        <dbReference type="ChEBI" id="CHEBI:18420"/>
    </cofactor>
</comment>
<evidence type="ECO:0000256" key="12">
    <source>
        <dbReference type="PIRSR" id="PIRSR006118-1"/>
    </source>
</evidence>
<keyword evidence="10" id="KW-0448">Lipopolysaccharide biosynthesis</keyword>
<keyword evidence="8 14" id="KW-0378">Hydrolase</keyword>
<gene>
    <name evidence="14" type="ORF">VT99_10543</name>
</gene>
<dbReference type="PANTHER" id="PTHR21485:SF6">
    <property type="entry name" value="N-ACYLNEURAMINATE CYTIDYLYLTRANSFERASE-RELATED"/>
    <property type="match status" value="1"/>
</dbReference>
<dbReference type="SFLD" id="SFLDS00003">
    <property type="entry name" value="Haloacid_Dehalogenase"/>
    <property type="match status" value="1"/>
</dbReference>
<feature type="binding site" evidence="13">
    <location>
        <position position="146"/>
    </location>
    <ligand>
        <name>Mg(2+)</name>
        <dbReference type="ChEBI" id="CHEBI:18420"/>
    </ligand>
</feature>
<reference evidence="14 15" key="1">
    <citation type="submission" date="2017-01" db="EMBL/GenBank/DDBJ databases">
        <title>The cable genome- insights into the physiology and evolution of filamentous bacteria capable of sulfide oxidation via long distance electron transfer.</title>
        <authorList>
            <person name="Schreiber L."/>
            <person name="Bjerg J.T."/>
            <person name="Boggild A."/>
            <person name="Van De Vossenberg J."/>
            <person name="Meysman F."/>
            <person name="Nielsen L.P."/>
            <person name="Schramm A."/>
            <person name="Kjeldsen K.U."/>
        </authorList>
    </citation>
    <scope>NUCLEOTIDE SEQUENCE [LARGE SCALE GENOMIC DNA]</scope>
    <source>
        <strain evidence="14">A2</strain>
    </source>
</reference>
<feature type="binding site" evidence="12">
    <location>
        <position position="107"/>
    </location>
    <ligand>
        <name>substrate</name>
    </ligand>
</feature>
<dbReference type="GO" id="GO:0008781">
    <property type="term" value="F:N-acylneuraminate cytidylyltransferase activity"/>
    <property type="evidence" value="ECO:0007669"/>
    <property type="project" value="TreeGrafter"/>
</dbReference>
<evidence type="ECO:0000256" key="5">
    <source>
        <dbReference type="ARBA" id="ARBA00013066"/>
    </source>
</evidence>
<evidence type="ECO:0000256" key="10">
    <source>
        <dbReference type="ARBA" id="ARBA00022985"/>
    </source>
</evidence>
<dbReference type="FunFam" id="3.40.50.1000:FF:000029">
    <property type="entry name" value="3-deoxy-D-manno-octulosonate 8-phosphate phosphatase KdsC"/>
    <property type="match status" value="1"/>
</dbReference>
<dbReference type="Pfam" id="PF08282">
    <property type="entry name" value="Hydrolase_3"/>
    <property type="match status" value="1"/>
</dbReference>
<dbReference type="EMBL" id="MTKQ01000054">
    <property type="protein sequence ID" value="RWX48804.1"/>
    <property type="molecule type" value="Genomic_DNA"/>
</dbReference>
<accession>A0A3S3QJ59</accession>
<dbReference type="InterPro" id="IPR036412">
    <property type="entry name" value="HAD-like_sf"/>
</dbReference>
<dbReference type="InterPro" id="IPR010023">
    <property type="entry name" value="KdsC_fam"/>
</dbReference>
<comment type="catalytic activity">
    <reaction evidence="1">
        <text>3-deoxy-alpha-D-manno-2-octulosonate-8-phosphate + H2O = 3-deoxy-alpha-D-manno-oct-2-ulosonate + phosphate</text>
        <dbReference type="Rhea" id="RHEA:11500"/>
        <dbReference type="ChEBI" id="CHEBI:15377"/>
        <dbReference type="ChEBI" id="CHEBI:43474"/>
        <dbReference type="ChEBI" id="CHEBI:85985"/>
        <dbReference type="ChEBI" id="CHEBI:85986"/>
        <dbReference type="EC" id="3.1.3.45"/>
    </reaction>
</comment>
<evidence type="ECO:0000256" key="13">
    <source>
        <dbReference type="PIRSR" id="PIRSR006118-2"/>
    </source>
</evidence>